<dbReference type="Pfam" id="PF02803">
    <property type="entry name" value="Thiolase_C"/>
    <property type="match status" value="1"/>
</dbReference>
<dbReference type="Pfam" id="PF00108">
    <property type="entry name" value="Thiolase_N"/>
    <property type="match status" value="1"/>
</dbReference>
<feature type="active site" description="Proton acceptor" evidence="4">
    <location>
        <position position="389"/>
    </location>
</feature>
<dbReference type="PANTHER" id="PTHR43365">
    <property type="entry name" value="BLR7806 PROTEIN"/>
    <property type="match status" value="1"/>
</dbReference>
<evidence type="ECO:0000259" key="7">
    <source>
        <dbReference type="Pfam" id="PF02803"/>
    </source>
</evidence>
<evidence type="ECO:0000313" key="9">
    <source>
        <dbReference type="Proteomes" id="UP000655751"/>
    </source>
</evidence>
<keyword evidence="3 5" id="KW-0012">Acyltransferase</keyword>
<keyword evidence="9" id="KW-1185">Reference proteome</keyword>
<dbReference type="SUPFAM" id="SSF53901">
    <property type="entry name" value="Thiolase-like"/>
    <property type="match status" value="2"/>
</dbReference>
<dbReference type="InterPro" id="IPR020610">
    <property type="entry name" value="Thiolase_AS"/>
</dbReference>
<dbReference type="RefSeq" id="WP_196152114.1">
    <property type="nucleotide sequence ID" value="NZ_JADMLG010000012.1"/>
</dbReference>
<comment type="caution">
    <text evidence="8">The sequence shown here is derived from an EMBL/GenBank/DDBJ whole genome shotgun (WGS) entry which is preliminary data.</text>
</comment>
<dbReference type="EC" id="2.3.1.9" evidence="8"/>
<protein>
    <submittedName>
        <fullName evidence="8">Acetyl-CoA C-acetyltransferase</fullName>
        <ecNumber evidence="8">2.3.1.9</ecNumber>
    </submittedName>
</protein>
<evidence type="ECO:0000313" key="8">
    <source>
        <dbReference type="EMBL" id="MBH0779802.1"/>
    </source>
</evidence>
<dbReference type="InterPro" id="IPR020615">
    <property type="entry name" value="Thiolase_acyl_enz_int_AS"/>
</dbReference>
<evidence type="ECO:0000256" key="5">
    <source>
        <dbReference type="RuleBase" id="RU003557"/>
    </source>
</evidence>
<dbReference type="CDD" id="cd00751">
    <property type="entry name" value="thiolase"/>
    <property type="match status" value="1"/>
</dbReference>
<keyword evidence="2 5" id="KW-0808">Transferase</keyword>
<feature type="active site" description="Proton acceptor" evidence="4">
    <location>
        <position position="359"/>
    </location>
</feature>
<dbReference type="Proteomes" id="UP000655751">
    <property type="component" value="Unassembled WGS sequence"/>
</dbReference>
<name>A0A931IDS2_9NOCA</name>
<feature type="active site" description="Acyl-thioester intermediate" evidence="4">
    <location>
        <position position="91"/>
    </location>
</feature>
<feature type="domain" description="Thiolase C-terminal" evidence="7">
    <location>
        <begin position="281"/>
        <end position="402"/>
    </location>
</feature>
<evidence type="ECO:0000256" key="4">
    <source>
        <dbReference type="PIRSR" id="PIRSR000429-1"/>
    </source>
</evidence>
<evidence type="ECO:0000256" key="2">
    <source>
        <dbReference type="ARBA" id="ARBA00022679"/>
    </source>
</evidence>
<proteinExistence type="inferred from homology"/>
<dbReference type="AlphaFoldDB" id="A0A931IDS2"/>
<dbReference type="EMBL" id="JADMLG010000012">
    <property type="protein sequence ID" value="MBH0779802.1"/>
    <property type="molecule type" value="Genomic_DNA"/>
</dbReference>
<dbReference type="GO" id="GO:0003985">
    <property type="term" value="F:acetyl-CoA C-acetyltransferase activity"/>
    <property type="evidence" value="ECO:0007669"/>
    <property type="project" value="UniProtKB-EC"/>
</dbReference>
<dbReference type="NCBIfam" id="TIGR01930">
    <property type="entry name" value="AcCoA-C-Actrans"/>
    <property type="match status" value="1"/>
</dbReference>
<dbReference type="PANTHER" id="PTHR43365:SF1">
    <property type="entry name" value="ACETYL-COA C-ACYLTRANSFERASE"/>
    <property type="match status" value="1"/>
</dbReference>
<dbReference type="InterPro" id="IPR016039">
    <property type="entry name" value="Thiolase-like"/>
</dbReference>
<comment type="similarity">
    <text evidence="1 5">Belongs to the thiolase-like superfamily. Thiolase family.</text>
</comment>
<dbReference type="InterPro" id="IPR020613">
    <property type="entry name" value="Thiolase_CS"/>
</dbReference>
<dbReference type="PROSITE" id="PS00737">
    <property type="entry name" value="THIOLASE_2"/>
    <property type="match status" value="1"/>
</dbReference>
<dbReference type="PROSITE" id="PS00098">
    <property type="entry name" value="THIOLASE_1"/>
    <property type="match status" value="1"/>
</dbReference>
<evidence type="ECO:0000259" key="6">
    <source>
        <dbReference type="Pfam" id="PF00108"/>
    </source>
</evidence>
<evidence type="ECO:0000256" key="1">
    <source>
        <dbReference type="ARBA" id="ARBA00010982"/>
    </source>
</evidence>
<organism evidence="8 9">
    <name type="scientific">Nocardia bovistercoris</name>
    <dbReference type="NCBI Taxonomy" id="2785916"/>
    <lineage>
        <taxon>Bacteria</taxon>
        <taxon>Bacillati</taxon>
        <taxon>Actinomycetota</taxon>
        <taxon>Actinomycetes</taxon>
        <taxon>Mycobacteriales</taxon>
        <taxon>Nocardiaceae</taxon>
        <taxon>Nocardia</taxon>
    </lineage>
</organism>
<sequence length="403" mass="41755">MDEVFIYDHARSPRGRGKPSGSLHEITSIGLITQVLAALKQRNHLAPDAIDDVVLGVVSPGAEAGATTVRMAPIAAGFADTVGGLHLNRACASGLEAVTVSAAKIRAGWADAAIGGGYESMSRVPPGTGGGGAWGVDPAFSAEHPFMTQGVAADLLATLRGVDRPDLDSYSLASQERAAKAQAGGFFDGALVLITDIIGTVVLDRDEHLRPDATLERLAALPAAFAFEGRKLGYDDVAIQSYPHLSEIQHVHTAGSSSGVVDGAAGVLIGNREFGARTGLRPRAVIKSSVTHASDPLLFLDAPPETCRRALRRAGMGVADIDLWELNEAFAVVPLVFMDEMGVDHDRLNVNGGAIALGHPLGASGAMILGTLLDELERRELATGVATLCAAGGMGIATVIERV</sequence>
<dbReference type="InterPro" id="IPR020616">
    <property type="entry name" value="Thiolase_N"/>
</dbReference>
<reference evidence="8" key="1">
    <citation type="submission" date="2020-11" db="EMBL/GenBank/DDBJ databases">
        <title>Nocardia NEAU-351.nov., a novel actinomycete isolated from the cow dung.</title>
        <authorList>
            <person name="Zhang X."/>
        </authorList>
    </citation>
    <scope>NUCLEOTIDE SEQUENCE</scope>
    <source>
        <strain evidence="8">NEAU-351</strain>
    </source>
</reference>
<dbReference type="InterPro" id="IPR002155">
    <property type="entry name" value="Thiolase"/>
</dbReference>
<dbReference type="InterPro" id="IPR020617">
    <property type="entry name" value="Thiolase_C"/>
</dbReference>
<feature type="domain" description="Thiolase N-terminal" evidence="6">
    <location>
        <begin position="4"/>
        <end position="229"/>
    </location>
</feature>
<dbReference type="PROSITE" id="PS00099">
    <property type="entry name" value="THIOLASE_3"/>
    <property type="match status" value="1"/>
</dbReference>
<dbReference type="Gene3D" id="3.40.47.10">
    <property type="match status" value="2"/>
</dbReference>
<gene>
    <name evidence="8" type="ORF">IT779_26365</name>
</gene>
<accession>A0A931IDS2</accession>
<dbReference type="PIRSF" id="PIRSF000429">
    <property type="entry name" value="Ac-CoA_Ac_transf"/>
    <property type="match status" value="1"/>
</dbReference>
<dbReference type="NCBIfam" id="NF006090">
    <property type="entry name" value="PRK08242.1"/>
    <property type="match status" value="1"/>
</dbReference>
<evidence type="ECO:0000256" key="3">
    <source>
        <dbReference type="ARBA" id="ARBA00023315"/>
    </source>
</evidence>